<dbReference type="PROSITE" id="PS51257">
    <property type="entry name" value="PROKAR_LIPOPROTEIN"/>
    <property type="match status" value="1"/>
</dbReference>
<evidence type="ECO:0000256" key="2">
    <source>
        <dbReference type="SAM" id="MobiDB-lite"/>
    </source>
</evidence>
<sequence>MDKLKFLIVLFLLTTFLVSGCTSDEDTYQSAMKLIENNNYDEAIDKLKVIQNYKDSKEIIQNNTTYNEAIELFNNEDLKNALTKFESISNYRDSNTYISEINDVFSLEEKEKIYQVSIKIFKNNDLYFAKKKFEELGNYKDSKEYLKNIEEKLETIYQESIKLIEDNKCEEAFKKLDKIRGYKDTSTLVTFAKAYTDFHKYDMENKYFRQDVLKLLHQIDNTYNGDLSEKIVSFKENSLKVIEKYLEKLEPENIKKQAVNLIKNKKYDEATSIIYFHKNKDEEFEVLYNYSNGMNSQVNGNLNMMHHYFTYISPDYKGVLSDTILNEILIHQTLSEWKESIETRKAYAKERERKKDQSLKPEPRIGMSAQEVEESSWGKPYEINKTITQYGTSEQWVYSLDRYIYLDDGVVTAIQKSE</sequence>
<accession>A0A942UZF3</accession>
<dbReference type="AlphaFoldDB" id="A0A942UZF3"/>
<keyword evidence="1" id="KW-0175">Coiled coil</keyword>
<dbReference type="EMBL" id="WSFT01000053">
    <property type="protein sequence ID" value="MBS4539831.1"/>
    <property type="molecule type" value="Genomic_DNA"/>
</dbReference>
<gene>
    <name evidence="4" type="ORF">GOQ27_15255</name>
</gene>
<keyword evidence="3" id="KW-0732">Signal</keyword>
<keyword evidence="5" id="KW-1185">Reference proteome</keyword>
<evidence type="ECO:0000313" key="4">
    <source>
        <dbReference type="EMBL" id="MBS4539831.1"/>
    </source>
</evidence>
<dbReference type="Proteomes" id="UP000724672">
    <property type="component" value="Unassembled WGS sequence"/>
</dbReference>
<comment type="caution">
    <text evidence="4">The sequence shown here is derived from an EMBL/GenBank/DDBJ whole genome shotgun (WGS) entry which is preliminary data.</text>
</comment>
<feature type="region of interest" description="Disordered" evidence="2">
    <location>
        <begin position="348"/>
        <end position="371"/>
    </location>
</feature>
<protein>
    <recommendedName>
        <fullName evidence="6">Lipoprotein</fullName>
    </recommendedName>
</protein>
<reference evidence="4" key="1">
    <citation type="submission" date="2019-12" db="EMBL/GenBank/DDBJ databases">
        <title>Clostridiaceae gen. nov. sp. nov., isolated from sediment in Xinjiang, China.</title>
        <authorList>
            <person name="Zhang R."/>
        </authorList>
    </citation>
    <scope>NUCLEOTIDE SEQUENCE</scope>
    <source>
        <strain evidence="4">D2Q-11</strain>
    </source>
</reference>
<evidence type="ECO:0000256" key="1">
    <source>
        <dbReference type="SAM" id="Coils"/>
    </source>
</evidence>
<proteinExistence type="predicted"/>
<dbReference type="RefSeq" id="WP_203367744.1">
    <property type="nucleotide sequence ID" value="NZ_WSFT01000053.1"/>
</dbReference>
<evidence type="ECO:0000256" key="3">
    <source>
        <dbReference type="SAM" id="SignalP"/>
    </source>
</evidence>
<feature type="compositionally biased region" description="Basic and acidic residues" evidence="2">
    <location>
        <begin position="348"/>
        <end position="363"/>
    </location>
</feature>
<organism evidence="4 5">
    <name type="scientific">Anaeromonas frigoriresistens</name>
    <dbReference type="NCBI Taxonomy" id="2683708"/>
    <lineage>
        <taxon>Bacteria</taxon>
        <taxon>Bacillati</taxon>
        <taxon>Bacillota</taxon>
        <taxon>Tissierellia</taxon>
        <taxon>Tissierellales</taxon>
        <taxon>Thermohalobacteraceae</taxon>
        <taxon>Anaeromonas</taxon>
    </lineage>
</organism>
<feature type="signal peptide" evidence="3">
    <location>
        <begin position="1"/>
        <end position="24"/>
    </location>
</feature>
<feature type="chain" id="PRO_5037336072" description="Lipoprotein" evidence="3">
    <location>
        <begin position="25"/>
        <end position="418"/>
    </location>
</feature>
<feature type="coiled-coil region" evidence="1">
    <location>
        <begin position="139"/>
        <end position="166"/>
    </location>
</feature>
<name>A0A942UZF3_9FIRM</name>
<evidence type="ECO:0000313" key="5">
    <source>
        <dbReference type="Proteomes" id="UP000724672"/>
    </source>
</evidence>
<evidence type="ECO:0008006" key="6">
    <source>
        <dbReference type="Google" id="ProtNLM"/>
    </source>
</evidence>